<organism evidence="8 9">
    <name type="scientific">Myotis davidii</name>
    <name type="common">David's myotis</name>
    <dbReference type="NCBI Taxonomy" id="225400"/>
    <lineage>
        <taxon>Eukaryota</taxon>
        <taxon>Metazoa</taxon>
        <taxon>Chordata</taxon>
        <taxon>Craniata</taxon>
        <taxon>Vertebrata</taxon>
        <taxon>Euteleostomi</taxon>
        <taxon>Mammalia</taxon>
        <taxon>Eutheria</taxon>
        <taxon>Laurasiatheria</taxon>
        <taxon>Chiroptera</taxon>
        <taxon>Yangochiroptera</taxon>
        <taxon>Vespertilionidae</taxon>
        <taxon>Myotis</taxon>
    </lineage>
</organism>
<dbReference type="EMBL" id="KB109554">
    <property type="protein sequence ID" value="ELK28104.1"/>
    <property type="molecule type" value="Genomic_DNA"/>
</dbReference>
<dbReference type="GO" id="GO:0006412">
    <property type="term" value="P:translation"/>
    <property type="evidence" value="ECO:0007669"/>
    <property type="project" value="InterPro"/>
</dbReference>
<evidence type="ECO:0000313" key="9">
    <source>
        <dbReference type="Proteomes" id="UP000010556"/>
    </source>
</evidence>
<dbReference type="PANTHER" id="PTHR11661">
    <property type="entry name" value="60S RIBOSOMAL PROTEIN L12"/>
    <property type="match status" value="1"/>
</dbReference>
<comment type="similarity">
    <text evidence="1">Belongs to the universal ribosomal protein uL11 family.</text>
</comment>
<evidence type="ECO:0000313" key="8">
    <source>
        <dbReference type="EMBL" id="ELK28104.1"/>
    </source>
</evidence>
<evidence type="ECO:0000256" key="2">
    <source>
        <dbReference type="ARBA" id="ARBA00022980"/>
    </source>
</evidence>
<gene>
    <name evidence="8" type="ORF">MDA_GLEAN10013837</name>
</gene>
<keyword evidence="3" id="KW-0687">Ribonucleoprotein</keyword>
<evidence type="ECO:0000256" key="4">
    <source>
        <dbReference type="ARBA" id="ARBA00035203"/>
    </source>
</evidence>
<dbReference type="PANTHER" id="PTHR11661:SF2">
    <property type="entry name" value="LARGE RIBOSOMAL SUBUNIT PROTEIN UL11"/>
    <property type="match status" value="1"/>
</dbReference>
<dbReference type="GO" id="GO:0022625">
    <property type="term" value="C:cytosolic large ribosomal subunit"/>
    <property type="evidence" value="ECO:0007669"/>
    <property type="project" value="TreeGrafter"/>
</dbReference>
<dbReference type="InterPro" id="IPR000911">
    <property type="entry name" value="Ribosomal_uL11"/>
</dbReference>
<name>L5LNU2_MYODS</name>
<dbReference type="GO" id="GO:0003735">
    <property type="term" value="F:structural constituent of ribosome"/>
    <property type="evidence" value="ECO:0007669"/>
    <property type="project" value="InterPro"/>
</dbReference>
<evidence type="ECO:0000256" key="3">
    <source>
        <dbReference type="ARBA" id="ARBA00023274"/>
    </source>
</evidence>
<dbReference type="SUPFAM" id="SSF46906">
    <property type="entry name" value="Ribosomal protein L11, C-terminal domain"/>
    <property type="match status" value="1"/>
</dbReference>
<protein>
    <recommendedName>
        <fullName evidence="4">Large ribosomal subunit protein uL11</fullName>
    </recommendedName>
    <alternativeName>
        <fullName evidence="5">60S ribosomal protein L12</fullName>
    </alternativeName>
</protein>
<evidence type="ECO:0000256" key="6">
    <source>
        <dbReference type="ARBA" id="ARBA00045484"/>
    </source>
</evidence>
<comment type="subunit">
    <text evidence="7">Component of the large ribosomal subunit. Mature ribosomes consist of a small (40S) and a large (60S) subunit. The 40S subunit contains about 33 different proteins and 1 molecule of RNA (18S). The 60S subunit contains about 49 different proteins and 3 molecules of RNA (28S, 5.8S and 5S).</text>
</comment>
<dbReference type="Proteomes" id="UP000010556">
    <property type="component" value="Unassembled WGS sequence"/>
</dbReference>
<proteinExistence type="inferred from homology"/>
<reference evidence="9" key="1">
    <citation type="journal article" date="2013" name="Science">
        <title>Comparative analysis of bat genomes provides insight into the evolution of flight and immunity.</title>
        <authorList>
            <person name="Zhang G."/>
            <person name="Cowled C."/>
            <person name="Shi Z."/>
            <person name="Huang Z."/>
            <person name="Bishop-Lilly K.A."/>
            <person name="Fang X."/>
            <person name="Wynne J.W."/>
            <person name="Xiong Z."/>
            <person name="Baker M.L."/>
            <person name="Zhao W."/>
            <person name="Tachedjian M."/>
            <person name="Zhu Y."/>
            <person name="Zhou P."/>
            <person name="Jiang X."/>
            <person name="Ng J."/>
            <person name="Yang L."/>
            <person name="Wu L."/>
            <person name="Xiao J."/>
            <person name="Feng Y."/>
            <person name="Chen Y."/>
            <person name="Sun X."/>
            <person name="Zhang Y."/>
            <person name="Marsh G.A."/>
            <person name="Crameri G."/>
            <person name="Broder C.C."/>
            <person name="Frey K.G."/>
            <person name="Wang L.F."/>
            <person name="Wang J."/>
        </authorList>
    </citation>
    <scope>NUCLEOTIDE SEQUENCE [LARGE SCALE GENOMIC DNA]</scope>
</reference>
<evidence type="ECO:0000256" key="5">
    <source>
        <dbReference type="ARBA" id="ARBA00035320"/>
    </source>
</evidence>
<dbReference type="AlphaFoldDB" id="L5LNU2"/>
<evidence type="ECO:0000256" key="1">
    <source>
        <dbReference type="ARBA" id="ARBA00010537"/>
    </source>
</evidence>
<dbReference type="InterPro" id="IPR036769">
    <property type="entry name" value="Ribosomal_uL11_C_sf"/>
</dbReference>
<sequence length="63" mass="6826">MRRPPLARELSGTIKEIPGTAQSMGCNVAGHRPHDVIDDVSSGAVECPASEEPQRKMFPLKII</sequence>
<dbReference type="GO" id="GO:0070180">
    <property type="term" value="F:large ribosomal subunit rRNA binding"/>
    <property type="evidence" value="ECO:0007669"/>
    <property type="project" value="TreeGrafter"/>
</dbReference>
<dbReference type="InterPro" id="IPR020785">
    <property type="entry name" value="Ribosomal_uL11_CS"/>
</dbReference>
<dbReference type="PROSITE" id="PS00359">
    <property type="entry name" value="RIBOSOMAL_L11"/>
    <property type="match status" value="1"/>
</dbReference>
<keyword evidence="2 8" id="KW-0689">Ribosomal protein</keyword>
<comment type="function">
    <text evidence="6">Component of the large ribosomal subunit. The ribosome is a large ribonucleoprotein complex responsible for the synthesis of proteins in the cell. Binds directly to 26S ribosomal RNA.</text>
</comment>
<accession>L5LNU2</accession>
<keyword evidence="9" id="KW-1185">Reference proteome</keyword>
<dbReference type="Gene3D" id="1.10.10.250">
    <property type="entry name" value="Ribosomal protein L11, C-terminal domain"/>
    <property type="match status" value="1"/>
</dbReference>
<evidence type="ECO:0000256" key="7">
    <source>
        <dbReference type="ARBA" id="ARBA00046571"/>
    </source>
</evidence>